<dbReference type="PATRIC" id="fig|1308866.3.peg.2007"/>
<evidence type="ECO:0000259" key="3">
    <source>
        <dbReference type="Pfam" id="PF00535"/>
    </source>
</evidence>
<feature type="region of interest" description="Disordered" evidence="2">
    <location>
        <begin position="290"/>
        <end position="348"/>
    </location>
</feature>
<dbReference type="PANTHER" id="PTHR22916:SF3">
    <property type="entry name" value="UDP-GLCNAC:BETAGAL BETA-1,3-N-ACETYLGLUCOSAMINYLTRANSFERASE-LIKE PROTEIN 1"/>
    <property type="match status" value="1"/>
</dbReference>
<keyword evidence="4" id="KW-0808">Transferase</keyword>
<dbReference type="EMBL" id="APML01000036">
    <property type="protein sequence ID" value="ENH96606.1"/>
    <property type="molecule type" value="Genomic_DNA"/>
</dbReference>
<evidence type="ECO:0000256" key="2">
    <source>
        <dbReference type="SAM" id="MobiDB-lite"/>
    </source>
</evidence>
<comment type="caution">
    <text evidence="4">The sequence shown here is derived from an EMBL/GenBank/DDBJ whole genome shotgun (WGS) entry which is preliminary data.</text>
</comment>
<protein>
    <submittedName>
        <fullName evidence="4">Glycosyltransferase</fullName>
    </submittedName>
</protein>
<proteinExistence type="inferred from homology"/>
<dbReference type="OrthoDB" id="396512at2"/>
<comment type="similarity">
    <text evidence="1">Belongs to the glycosyltransferase 2 family.</text>
</comment>
<dbReference type="InterPro" id="IPR029044">
    <property type="entry name" value="Nucleotide-diphossugar_trans"/>
</dbReference>
<name>N4WU27_9BACI</name>
<gene>
    <name evidence="4" type="ORF">J416_09891</name>
</gene>
<evidence type="ECO:0000256" key="1">
    <source>
        <dbReference type="ARBA" id="ARBA00006739"/>
    </source>
</evidence>
<evidence type="ECO:0000313" key="4">
    <source>
        <dbReference type="EMBL" id="ENH96606.1"/>
    </source>
</evidence>
<dbReference type="CDD" id="cd00761">
    <property type="entry name" value="Glyco_tranf_GTA_type"/>
    <property type="match status" value="1"/>
</dbReference>
<reference evidence="4 5" key="1">
    <citation type="submission" date="2013-03" db="EMBL/GenBank/DDBJ databases">
        <title>Draft genome sequence of Gracibacillus halophilus YIM-C55.5, a moderately halophilic and thermophilic organism from the Xiaochaidamu salt lake.</title>
        <authorList>
            <person name="Sugumar T."/>
            <person name="Polireddy D.R."/>
            <person name="Antony A."/>
            <person name="Madhava Y.R."/>
            <person name="Sivakumar N."/>
        </authorList>
    </citation>
    <scope>NUCLEOTIDE SEQUENCE [LARGE SCALE GENOMIC DNA]</scope>
    <source>
        <strain evidence="4 5">YIM-C55.5</strain>
    </source>
</reference>
<evidence type="ECO:0000313" key="5">
    <source>
        <dbReference type="Proteomes" id="UP000012283"/>
    </source>
</evidence>
<dbReference type="Gene3D" id="3.90.550.10">
    <property type="entry name" value="Spore Coat Polysaccharide Biosynthesis Protein SpsA, Chain A"/>
    <property type="match status" value="1"/>
</dbReference>
<accession>N4WU27</accession>
<dbReference type="SUPFAM" id="SSF53448">
    <property type="entry name" value="Nucleotide-diphospho-sugar transferases"/>
    <property type="match status" value="1"/>
</dbReference>
<dbReference type="Proteomes" id="UP000012283">
    <property type="component" value="Unassembled WGS sequence"/>
</dbReference>
<feature type="compositionally biased region" description="Low complexity" evidence="2">
    <location>
        <begin position="311"/>
        <end position="339"/>
    </location>
</feature>
<dbReference type="STRING" id="1308866.J416_09891"/>
<organism evidence="4 5">
    <name type="scientific">Gracilibacillus halophilus YIM-C55.5</name>
    <dbReference type="NCBI Taxonomy" id="1308866"/>
    <lineage>
        <taxon>Bacteria</taxon>
        <taxon>Bacillati</taxon>
        <taxon>Bacillota</taxon>
        <taxon>Bacilli</taxon>
        <taxon>Bacillales</taxon>
        <taxon>Bacillaceae</taxon>
        <taxon>Gracilibacillus</taxon>
    </lineage>
</organism>
<feature type="domain" description="Glycosyltransferase 2-like" evidence="3">
    <location>
        <begin position="26"/>
        <end position="154"/>
    </location>
</feature>
<dbReference type="Pfam" id="PF00535">
    <property type="entry name" value="Glycos_transf_2"/>
    <property type="match status" value="1"/>
</dbReference>
<dbReference type="GO" id="GO:0016758">
    <property type="term" value="F:hexosyltransferase activity"/>
    <property type="evidence" value="ECO:0007669"/>
    <property type="project" value="UniProtKB-ARBA"/>
</dbReference>
<sequence>MESIKRLWKKFQNREGSNVRNDYKVTVLMPFYNPNRQFIKEAIETVFDQTYENWELLLVDDGSTEPYREAIQPFLNDQRVRLIQLEKNMGQSKAMNQGLQQIQTPYLIQLDSDDWFYPHTLEVLMHAARKQTADVAVISGNIQIIHEDANGNRLMTEVYKGRLFKDKYDFMLANTSVWPRFYRTDALKSVGGWPTDDPHEGRYLEDKRVLHRLIEKYRFYWLDQMLYMHRRHPNNHTNQIDKYAETEEWTIRNSLKRWGDEYEPKITTFGKGWKKLDYLIRKTDGAIRKNTPPIVEQVPTPQPSTNTKPVNNQTTPSTSTSQPNRDVNPLGTAPNTGPGTAPGTGPGT</sequence>
<dbReference type="eggNOG" id="COG1215">
    <property type="taxonomic scope" value="Bacteria"/>
</dbReference>
<dbReference type="AlphaFoldDB" id="N4WU27"/>
<keyword evidence="5" id="KW-1185">Reference proteome</keyword>
<dbReference type="PANTHER" id="PTHR22916">
    <property type="entry name" value="GLYCOSYLTRANSFERASE"/>
    <property type="match status" value="1"/>
</dbReference>
<dbReference type="RefSeq" id="WP_003469388.1">
    <property type="nucleotide sequence ID" value="NZ_APML01000036.1"/>
</dbReference>
<dbReference type="InterPro" id="IPR001173">
    <property type="entry name" value="Glyco_trans_2-like"/>
</dbReference>